<dbReference type="InterPro" id="IPR002575">
    <property type="entry name" value="Aminoglycoside_PTrfase"/>
</dbReference>
<proteinExistence type="predicted"/>
<dbReference type="EMBL" id="JAEAGR010000012">
    <property type="protein sequence ID" value="MBH1941508.1"/>
    <property type="molecule type" value="Genomic_DNA"/>
</dbReference>
<name>A0A8J7L032_9FIRM</name>
<protein>
    <submittedName>
        <fullName evidence="2">Phosphotransferase</fullName>
    </submittedName>
</protein>
<accession>A0A8J7L032</accession>
<comment type="caution">
    <text evidence="2">The sequence shown here is derived from an EMBL/GenBank/DDBJ whole genome shotgun (WGS) entry which is preliminary data.</text>
</comment>
<evidence type="ECO:0000313" key="2">
    <source>
        <dbReference type="EMBL" id="MBH1941508.1"/>
    </source>
</evidence>
<sequence>MENSNKVEKGRLIGQGNTAEIYEIPPDRILKLYRDGIPKEACEHEFYVTQNVSRLLGVCPKAYEVVHTDGRIGAIYEKVDGITMLKCMLAKVWTVRKQAKLLAHYHKEIQQEVDFQIYSVKDKLRFEIKKVTELSDSDKEKIFRYIDTLPEGNFLCHFDFHPDNIIINKERKYIIDWMTACVGDYKADVARTCLMLKYAEVPRISKVVGYVIKLLQNWIYQNYRKEYLRISGLTMKDIKKWEIPVAAARLSEWVPEKEKEKLLDIIRKYIDK</sequence>
<dbReference type="Pfam" id="PF01636">
    <property type="entry name" value="APH"/>
    <property type="match status" value="1"/>
</dbReference>
<dbReference type="RefSeq" id="WP_197661727.1">
    <property type="nucleotide sequence ID" value="NZ_JAEAGR010000012.1"/>
</dbReference>
<reference evidence="2" key="1">
    <citation type="submission" date="2020-12" db="EMBL/GenBank/DDBJ databases">
        <title>M. sibirica DSM 26468T genome.</title>
        <authorList>
            <person name="Thieme N."/>
            <person name="Rettenmaier R."/>
            <person name="Zverlov V."/>
            <person name="Liebl W."/>
        </authorList>
    </citation>
    <scope>NUCLEOTIDE SEQUENCE</scope>
    <source>
        <strain evidence="2">DSM 26468</strain>
    </source>
</reference>
<dbReference type="SUPFAM" id="SSF56112">
    <property type="entry name" value="Protein kinase-like (PK-like)"/>
    <property type="match status" value="1"/>
</dbReference>
<dbReference type="InterPro" id="IPR011009">
    <property type="entry name" value="Kinase-like_dom_sf"/>
</dbReference>
<dbReference type="Gene3D" id="3.90.1200.10">
    <property type="match status" value="1"/>
</dbReference>
<evidence type="ECO:0000313" key="3">
    <source>
        <dbReference type="Proteomes" id="UP000623269"/>
    </source>
</evidence>
<dbReference type="Proteomes" id="UP000623269">
    <property type="component" value="Unassembled WGS sequence"/>
</dbReference>
<gene>
    <name evidence="2" type="ORF">I5677_11445</name>
</gene>
<dbReference type="AlphaFoldDB" id="A0A8J7L032"/>
<feature type="domain" description="Aminoglycoside phosphotransferase" evidence="1">
    <location>
        <begin position="14"/>
        <end position="195"/>
    </location>
</feature>
<organism evidence="2 3">
    <name type="scientific">Mobilitalea sibirica</name>
    <dbReference type="NCBI Taxonomy" id="1462919"/>
    <lineage>
        <taxon>Bacteria</taxon>
        <taxon>Bacillati</taxon>
        <taxon>Bacillota</taxon>
        <taxon>Clostridia</taxon>
        <taxon>Lachnospirales</taxon>
        <taxon>Lachnospiraceae</taxon>
        <taxon>Mobilitalea</taxon>
    </lineage>
</organism>
<evidence type="ECO:0000259" key="1">
    <source>
        <dbReference type="Pfam" id="PF01636"/>
    </source>
</evidence>
<keyword evidence="3" id="KW-1185">Reference proteome</keyword>